<sequence length="419" mass="47654">MNYANTASWKSILAAISILFLTSAASAQTLPLDSILARIDGNNLLLKSYGQKAEGFRHSADAATAWMAPMAGAGTFMTPWPGQMVMDGRDKGSIMLQLKQDIPNPAKQQAKKRFIASQGNAETAARGVTLNELRAQARKLYYAWVISERKQRLLQQNEKIMHMILEIEKLRYPYNQSQLGNAFRAEAKLEENANMLRMEEGIVIKSRSWLNSLMNQPGMAEFAVDTTWEPHFSPTVHDTATIASARMDIRKMEENIRTMQLGIRSMQAEKKPDFRVRLDHMFPLASGMPKAYSVMGMLSIPIAPWSRGMYRSEIKSMERNIAAMENERSAMLQETQGMLYGMLAEIRQMDRRIASMEKVIIPSLRKALDANFAAYQENRLQLPVVIDAWEALTMSETGLQDEKFKRYEMIVEYEKALYR</sequence>
<name>A0ABZ2YP45_9BACT</name>
<proteinExistence type="predicted"/>
<feature type="coiled-coil region" evidence="6">
    <location>
        <begin position="307"/>
        <end position="334"/>
    </location>
</feature>
<reference evidence="9" key="1">
    <citation type="submission" date="2024-03" db="EMBL/GenBank/DDBJ databases">
        <title>Chitinophaga horti sp. nov., isolated from garden soil.</title>
        <authorList>
            <person name="Lee D.S."/>
            <person name="Han D.M."/>
            <person name="Baek J.H."/>
            <person name="Choi D.G."/>
            <person name="Jeon J.H."/>
            <person name="Jeon C.O."/>
        </authorList>
    </citation>
    <scope>NUCLEOTIDE SEQUENCE [LARGE SCALE GENOMIC DNA]</scope>
    <source>
        <strain evidence="9">GPA1</strain>
    </source>
</reference>
<evidence type="ECO:0000256" key="2">
    <source>
        <dbReference type="ARBA" id="ARBA00022452"/>
    </source>
</evidence>
<protein>
    <submittedName>
        <fullName evidence="8">TolC family protein</fullName>
    </submittedName>
</protein>
<accession>A0ABZ2YP45</accession>
<dbReference type="PANTHER" id="PTHR30026:SF20">
    <property type="entry name" value="OUTER MEMBRANE PROTEIN TOLC"/>
    <property type="match status" value="1"/>
</dbReference>
<dbReference type="SUPFAM" id="SSF56954">
    <property type="entry name" value="Outer membrane efflux proteins (OEP)"/>
    <property type="match status" value="1"/>
</dbReference>
<dbReference type="Proteomes" id="UP001485459">
    <property type="component" value="Chromosome"/>
</dbReference>
<comment type="subcellular location">
    <subcellularLocation>
        <location evidence="1">Cell outer membrane</location>
    </subcellularLocation>
</comment>
<gene>
    <name evidence="8" type="ORF">WJU16_24395</name>
</gene>
<dbReference type="InterPro" id="IPR051906">
    <property type="entry name" value="TolC-like"/>
</dbReference>
<evidence type="ECO:0000256" key="5">
    <source>
        <dbReference type="ARBA" id="ARBA00023237"/>
    </source>
</evidence>
<keyword evidence="2" id="KW-1134">Transmembrane beta strand</keyword>
<dbReference type="PANTHER" id="PTHR30026">
    <property type="entry name" value="OUTER MEMBRANE PROTEIN TOLC"/>
    <property type="match status" value="1"/>
</dbReference>
<keyword evidence="4" id="KW-0472">Membrane</keyword>
<keyword evidence="5" id="KW-0998">Cell outer membrane</keyword>
<evidence type="ECO:0000256" key="6">
    <source>
        <dbReference type="SAM" id="Coils"/>
    </source>
</evidence>
<feature type="chain" id="PRO_5046449737" evidence="7">
    <location>
        <begin position="28"/>
        <end position="419"/>
    </location>
</feature>
<keyword evidence="3" id="KW-0812">Transmembrane</keyword>
<feature type="signal peptide" evidence="7">
    <location>
        <begin position="1"/>
        <end position="27"/>
    </location>
</feature>
<evidence type="ECO:0000256" key="3">
    <source>
        <dbReference type="ARBA" id="ARBA00022692"/>
    </source>
</evidence>
<evidence type="ECO:0000256" key="4">
    <source>
        <dbReference type="ARBA" id="ARBA00023136"/>
    </source>
</evidence>
<dbReference type="RefSeq" id="WP_341835966.1">
    <property type="nucleotide sequence ID" value="NZ_CP149822.1"/>
</dbReference>
<evidence type="ECO:0000256" key="7">
    <source>
        <dbReference type="SAM" id="SignalP"/>
    </source>
</evidence>
<organism evidence="8 9">
    <name type="scientific">Chitinophaga pollutisoli</name>
    <dbReference type="NCBI Taxonomy" id="3133966"/>
    <lineage>
        <taxon>Bacteria</taxon>
        <taxon>Pseudomonadati</taxon>
        <taxon>Bacteroidota</taxon>
        <taxon>Chitinophagia</taxon>
        <taxon>Chitinophagales</taxon>
        <taxon>Chitinophagaceae</taxon>
        <taxon>Chitinophaga</taxon>
    </lineage>
</organism>
<keyword evidence="6" id="KW-0175">Coiled coil</keyword>
<keyword evidence="7" id="KW-0732">Signal</keyword>
<evidence type="ECO:0000313" key="8">
    <source>
        <dbReference type="EMBL" id="WZN41107.1"/>
    </source>
</evidence>
<dbReference type="Gene3D" id="1.20.1600.10">
    <property type="entry name" value="Outer membrane efflux proteins (OEP)"/>
    <property type="match status" value="1"/>
</dbReference>
<evidence type="ECO:0000256" key="1">
    <source>
        <dbReference type="ARBA" id="ARBA00004442"/>
    </source>
</evidence>
<keyword evidence="9" id="KW-1185">Reference proteome</keyword>
<dbReference type="EMBL" id="CP149822">
    <property type="protein sequence ID" value="WZN41107.1"/>
    <property type="molecule type" value="Genomic_DNA"/>
</dbReference>
<evidence type="ECO:0000313" key="9">
    <source>
        <dbReference type="Proteomes" id="UP001485459"/>
    </source>
</evidence>